<protein>
    <submittedName>
        <fullName evidence="3">Uncharacterized conserved protein, contains Zn finger domain</fullName>
    </submittedName>
</protein>
<evidence type="ECO:0000259" key="2">
    <source>
        <dbReference type="PROSITE" id="PS50966"/>
    </source>
</evidence>
<organism evidence="3 4">
    <name type="scientific">Tistlia consotensis USBA 355</name>
    <dbReference type="NCBI Taxonomy" id="560819"/>
    <lineage>
        <taxon>Bacteria</taxon>
        <taxon>Pseudomonadati</taxon>
        <taxon>Pseudomonadota</taxon>
        <taxon>Alphaproteobacteria</taxon>
        <taxon>Rhodospirillales</taxon>
        <taxon>Rhodovibrionaceae</taxon>
        <taxon>Tistlia</taxon>
    </lineage>
</organism>
<dbReference type="InterPro" id="IPR049245">
    <property type="entry name" value="DUF6880"/>
</dbReference>
<keyword evidence="4" id="KW-1185">Reference proteome</keyword>
<accession>A0A1Y6BE75</accession>
<dbReference type="Pfam" id="PF04434">
    <property type="entry name" value="SWIM"/>
    <property type="match status" value="1"/>
</dbReference>
<keyword evidence="1" id="KW-0863">Zinc-finger</keyword>
<dbReference type="Proteomes" id="UP000192917">
    <property type="component" value="Unassembled WGS sequence"/>
</dbReference>
<dbReference type="InterPro" id="IPR007527">
    <property type="entry name" value="Znf_SWIM"/>
</dbReference>
<keyword evidence="1" id="KW-0479">Metal-binding</keyword>
<name>A0A1Y6BE75_9PROT</name>
<evidence type="ECO:0000256" key="1">
    <source>
        <dbReference type="PROSITE-ProRule" id="PRU00325"/>
    </source>
</evidence>
<feature type="domain" description="SWIM-type" evidence="2">
    <location>
        <begin position="55"/>
        <end position="92"/>
    </location>
</feature>
<dbReference type="GO" id="GO:0008270">
    <property type="term" value="F:zinc ion binding"/>
    <property type="evidence" value="ECO:0007669"/>
    <property type="project" value="UniProtKB-KW"/>
</dbReference>
<dbReference type="EMBL" id="FWZX01000002">
    <property type="protein sequence ID" value="SME99439.1"/>
    <property type="molecule type" value="Genomic_DNA"/>
</dbReference>
<dbReference type="RefSeq" id="WP_085121349.1">
    <property type="nucleotide sequence ID" value="NZ_FWZX01000002.1"/>
</dbReference>
<dbReference type="STRING" id="560819.SAMN05428998_102284"/>
<reference evidence="3 4" key="1">
    <citation type="submission" date="2017-04" db="EMBL/GenBank/DDBJ databases">
        <authorList>
            <person name="Afonso C.L."/>
            <person name="Miller P.J."/>
            <person name="Scott M.A."/>
            <person name="Spackman E."/>
            <person name="Goraichik I."/>
            <person name="Dimitrov K.M."/>
            <person name="Suarez D.L."/>
            <person name="Swayne D.E."/>
        </authorList>
    </citation>
    <scope>NUCLEOTIDE SEQUENCE [LARGE SCALE GENOMIC DNA]</scope>
    <source>
        <strain evidence="3 4">USBA 355</strain>
    </source>
</reference>
<dbReference type="AlphaFoldDB" id="A0A1Y6BE75"/>
<keyword evidence="1" id="KW-0862">Zinc</keyword>
<dbReference type="Pfam" id="PF21810">
    <property type="entry name" value="DUF6880"/>
    <property type="match status" value="1"/>
</dbReference>
<sequence length="559" mass="60212">MSTKRGPRFDLDTLRDLAGDRVLARGQAYFRDGLVEILDIGPGRVLARVTGSEEYRTEVTGQGRAIGGACSCPAFERDGFCKHMVAVALAANAATAPGQPEGPGLLDRIREHLRTRSVEALVETIVGIAERDPALLRKLEIAAAATGADDKALEARLKRAIRDATRTGGFVDYWQAAAWAGGADAALDLLAELASGPRAALVVELADYAVERIESAIEEIDDSDGHCGALLARSQEIHLEACRAARPDPVALARDLFRRETKGEYGGFEAAAERYADVLGEAGLGEYRRLAEEAWATLSPRGGPPRGEQDEVDRDSLMAILDFFAARDGDLETRIALRAGNLVSPWAYLQLAEFCRAHGREAEALSTAEEGLWLFEDRGPDERLLSCAVDLLLSAGRAADAEAHLWRAFEKAPSLGLYGRLRALGGEQAAPRAVAVLEGRLDGRRASLWESPADLLVHVMIEERMFEAAWTVVRARGASREVKQALAVASEATHPGEALAVYAEHVEELARVGGNPSYAEAAALIARMAGLRGAAEQATYLTDVKARHGRKRNLMKLLG</sequence>
<evidence type="ECO:0000313" key="3">
    <source>
        <dbReference type="EMBL" id="SME99439.1"/>
    </source>
</evidence>
<proteinExistence type="predicted"/>
<gene>
    <name evidence="3" type="ORF">SAMN05428998_102284</name>
</gene>
<evidence type="ECO:0000313" key="4">
    <source>
        <dbReference type="Proteomes" id="UP000192917"/>
    </source>
</evidence>
<dbReference type="PROSITE" id="PS50966">
    <property type="entry name" value="ZF_SWIM"/>
    <property type="match status" value="1"/>
</dbReference>